<evidence type="ECO:0000313" key="2">
    <source>
        <dbReference type="EMBL" id="TBU32765.1"/>
    </source>
</evidence>
<feature type="region of interest" description="Disordered" evidence="1">
    <location>
        <begin position="1"/>
        <end position="52"/>
    </location>
</feature>
<feature type="compositionally biased region" description="Polar residues" evidence="1">
    <location>
        <begin position="312"/>
        <end position="321"/>
    </location>
</feature>
<feature type="compositionally biased region" description="Pro residues" evidence="1">
    <location>
        <begin position="1320"/>
        <end position="1338"/>
    </location>
</feature>
<accession>A0A4Q9MYD5</accession>
<dbReference type="Proteomes" id="UP000292957">
    <property type="component" value="Unassembled WGS sequence"/>
</dbReference>
<sequence length="1476" mass="159746">MSHLTAPMPHQGPQAPKPYLYDLPRSAHPLTPPDTDYETPSNQVPPAPNMTGLEMDPLPHMPSGLDSPYASPYGSLHRKKPSVTYVHSGLREARERVVQRGLRWLVVVVPPASFAREHGHLGHTLSSGPSRRLSNGLLMPLYPTLSSQLGAIAREFSFPSISGLCVYLHTSHGGISLTPRVSDDSWPMLWSHLFDARSPSLPIQQLPISGQIEFDIDLTKARWYDSWIASSRRDFVDVPQSVTPSRAQSISHWRHDSQTSNNEPLDDQTDAVSVAQQTTAKGRNIKKLSLLDRFDTMSVRSGSKLVPRDESPPSQSGRQLTAQALSPIVQEDEPLTAKKAIDSRVQSWRMSATAAARSPLAFTGQTSLDPVNMPNTMTDLPTASASEFELNLDDYTWSVSSVGPPDYDVESLDSWERTHSVHLDRRGEGSVCLTPSICTSFGPDDDFVPFSPVSYISRLPSPDLAWRMLEDVPPTPTTATSWGAPLEWPPSPVASSYAPSIDIAHRFLSSAPATPTTATSWGAPSSYPPSPAMISRVPSPDLGHRVATSVPSSPRTWSAAGPHYALSVPYFDASVYRFAVPYFDASREQVAGHRQAERMTRFVFPPPKKARRVVEDEKPTVQLGYPTLDIYPAVYPTFDIYPALLTLDHRKLGTPAVSSGAAYPVFDLYPAVYPSFNFYPAVVSVVASEVKELPTRLSASYSNIVIYPAVYPHLTIYPTVSQNTVVGNAVDKRSASVVPVLLPLSSGYPDFNIYPFVGYPWSVYEIYPKVDAPPTAAVASLPGIPIRLQATYPALDVYSPVYPYSLERIYPSVVAKDVPLVRSFEVSVGVALQYPVFTIYPAVLARNVPKTTLDATSTFGEKVYPAFNIYPAVYPWSVYEIYPAVHRSDDIKENTGVFVKLAAQYPAFDIYPSVYPYSLEVIYPTVAVERIVSGRSGIPVELAAVYPNVCPYPPVYPHFAIYPVTSSAEGSVIELSLRDTQLMNSQYPYLVIYPAVYPFMEIYPGSWGPPARASALLPSQNQAVRRRKPTYTHMELRVQVAAQLASTSVPRPRKPRYTHMELRAQVLAAAARSSPRTPAILPARAVPAPVPAPPPTRVLPPAPGPPSARAISPRVVSPVPSTSMSVSPSGPRVVSPAERFISPSPAAYPTPTATPAPAAVSSPDSVPSRPRPPQMELREDNHAQEHIDIPAIVAIEPSPVASDIDPGSPVLFEMVTVPTSAPVKAPTPSPSEPAAPAAPTLVRSRSRSGTVSARPAPPSGAPRPLGARPVSVVQPPSSELPSVPSAQRSLNRLSGLPAHPAVNRRVSSSVGPRPMSTLGPLPPPPQAPPAGPIPPPPSARRQSMMSPLREEPSPIKTRSPQLPSPPEEWQMGFRTPTETISPVSSLASGNSDLSRSKTMPTRAAPRGPRSSTLISERAKAFDNPNVVPSPNGALKLSMATLAEFPAPPPPPLPSSASPSRTPTSVSKLDRSKYPFA</sequence>
<organism evidence="2">
    <name type="scientific">Dichomitus squalens</name>
    <dbReference type="NCBI Taxonomy" id="114155"/>
    <lineage>
        <taxon>Eukaryota</taxon>
        <taxon>Fungi</taxon>
        <taxon>Dikarya</taxon>
        <taxon>Basidiomycota</taxon>
        <taxon>Agaricomycotina</taxon>
        <taxon>Agaricomycetes</taxon>
        <taxon>Polyporales</taxon>
        <taxon>Polyporaceae</taxon>
        <taxon>Dichomitus</taxon>
    </lineage>
</organism>
<feature type="compositionally biased region" description="Low complexity" evidence="1">
    <location>
        <begin position="1454"/>
        <end position="1466"/>
    </location>
</feature>
<feature type="region of interest" description="Disordered" evidence="1">
    <location>
        <begin position="1441"/>
        <end position="1476"/>
    </location>
</feature>
<feature type="region of interest" description="Disordered" evidence="1">
    <location>
        <begin position="1085"/>
        <end position="1175"/>
    </location>
</feature>
<feature type="compositionally biased region" description="Low complexity" evidence="1">
    <location>
        <begin position="1155"/>
        <end position="1168"/>
    </location>
</feature>
<feature type="compositionally biased region" description="Low complexity" evidence="1">
    <location>
        <begin position="1112"/>
        <end position="1145"/>
    </location>
</feature>
<dbReference type="EMBL" id="ML143393">
    <property type="protein sequence ID" value="TBU32765.1"/>
    <property type="molecule type" value="Genomic_DNA"/>
</dbReference>
<feature type="compositionally biased region" description="Basic and acidic residues" evidence="1">
    <location>
        <begin position="1467"/>
        <end position="1476"/>
    </location>
</feature>
<feature type="region of interest" description="Disordered" evidence="1">
    <location>
        <begin position="301"/>
        <end position="321"/>
    </location>
</feature>
<proteinExistence type="predicted"/>
<gene>
    <name evidence="2" type="ORF">BD311DRAFT_774948</name>
</gene>
<feature type="region of interest" description="Disordered" evidence="1">
    <location>
        <begin position="246"/>
        <end position="278"/>
    </location>
</feature>
<feature type="compositionally biased region" description="Polar residues" evidence="1">
    <location>
        <begin position="1274"/>
        <end position="1292"/>
    </location>
</feature>
<protein>
    <submittedName>
        <fullName evidence="2">Uncharacterized protein</fullName>
    </submittedName>
</protein>
<name>A0A4Q9MYD5_9APHY</name>
<dbReference type="OrthoDB" id="3269353at2759"/>
<feature type="region of interest" description="Disordered" evidence="1">
    <location>
        <begin position="1221"/>
        <end position="1428"/>
    </location>
</feature>
<feature type="compositionally biased region" description="Pro residues" evidence="1">
    <location>
        <begin position="1088"/>
        <end position="1106"/>
    </location>
</feature>
<feature type="compositionally biased region" description="Polar residues" evidence="1">
    <location>
        <begin position="1376"/>
        <end position="1399"/>
    </location>
</feature>
<reference evidence="2" key="1">
    <citation type="submission" date="2019-01" db="EMBL/GenBank/DDBJ databases">
        <title>Draft genome sequences of three monokaryotic isolates of the white-rot basidiomycete fungus Dichomitus squalens.</title>
        <authorList>
            <consortium name="DOE Joint Genome Institute"/>
            <person name="Lopez S.C."/>
            <person name="Andreopoulos B."/>
            <person name="Pangilinan J."/>
            <person name="Lipzen A."/>
            <person name="Riley R."/>
            <person name="Ahrendt S."/>
            <person name="Ng V."/>
            <person name="Barry K."/>
            <person name="Daum C."/>
            <person name="Grigoriev I.V."/>
            <person name="Hilden K.S."/>
            <person name="Makela M.R."/>
            <person name="de Vries R.P."/>
        </authorList>
    </citation>
    <scope>NUCLEOTIDE SEQUENCE [LARGE SCALE GENOMIC DNA]</scope>
    <source>
        <strain evidence="2">OM18370.1</strain>
    </source>
</reference>
<evidence type="ECO:0000256" key="1">
    <source>
        <dbReference type="SAM" id="MobiDB-lite"/>
    </source>
</evidence>